<dbReference type="SUPFAM" id="SSF46458">
    <property type="entry name" value="Globin-like"/>
    <property type="match status" value="1"/>
</dbReference>
<dbReference type="OrthoDB" id="436496at2759"/>
<dbReference type="PROSITE" id="PS01033">
    <property type="entry name" value="GLOBIN"/>
    <property type="match status" value="1"/>
</dbReference>
<evidence type="ECO:0000256" key="2">
    <source>
        <dbReference type="ARBA" id="ARBA00022617"/>
    </source>
</evidence>
<evidence type="ECO:0000313" key="7">
    <source>
        <dbReference type="EMBL" id="PIO34964.1"/>
    </source>
</evidence>
<dbReference type="Proteomes" id="UP000228934">
    <property type="component" value="Unassembled WGS sequence"/>
</dbReference>
<dbReference type="InterPro" id="IPR012292">
    <property type="entry name" value="Globin/Proto"/>
</dbReference>
<keyword evidence="8" id="KW-1185">Reference proteome</keyword>
<keyword evidence="5" id="KW-0561">Oxygen transport</keyword>
<protein>
    <recommendedName>
        <fullName evidence="6">Globin domain-containing protein</fullName>
    </recommendedName>
</protein>
<keyword evidence="5" id="KW-0813">Transport</keyword>
<dbReference type="InterPro" id="IPR000971">
    <property type="entry name" value="Globin"/>
</dbReference>
<dbReference type="Gene3D" id="1.10.490.10">
    <property type="entry name" value="Globins"/>
    <property type="match status" value="1"/>
</dbReference>
<organism evidence="7 8">
    <name type="scientific">Aquarana catesbeiana</name>
    <name type="common">American bullfrog</name>
    <name type="synonym">Rana catesbeiana</name>
    <dbReference type="NCBI Taxonomy" id="8400"/>
    <lineage>
        <taxon>Eukaryota</taxon>
        <taxon>Metazoa</taxon>
        <taxon>Chordata</taxon>
        <taxon>Craniata</taxon>
        <taxon>Vertebrata</taxon>
        <taxon>Euteleostomi</taxon>
        <taxon>Amphibia</taxon>
        <taxon>Batrachia</taxon>
        <taxon>Anura</taxon>
        <taxon>Neobatrachia</taxon>
        <taxon>Ranoidea</taxon>
        <taxon>Ranidae</taxon>
        <taxon>Aquarana</taxon>
    </lineage>
</organism>
<evidence type="ECO:0000256" key="1">
    <source>
        <dbReference type="ARBA" id="ARBA00008705"/>
    </source>
</evidence>
<dbReference type="GO" id="GO:0020037">
    <property type="term" value="F:heme binding"/>
    <property type="evidence" value="ECO:0007669"/>
    <property type="project" value="InterPro"/>
</dbReference>
<proteinExistence type="inferred from homology"/>
<dbReference type="AlphaFoldDB" id="A0A2G9S4F4"/>
<sequence length="54" mass="6171">MEPQNFSLLSPVILEVLANRFPDDFTPEVQVAWKKFLFQVCAFLTSKAVYSHPA</sequence>
<dbReference type="GO" id="GO:0046872">
    <property type="term" value="F:metal ion binding"/>
    <property type="evidence" value="ECO:0007669"/>
    <property type="project" value="UniProtKB-KW"/>
</dbReference>
<evidence type="ECO:0000256" key="4">
    <source>
        <dbReference type="ARBA" id="ARBA00023004"/>
    </source>
</evidence>
<evidence type="ECO:0000256" key="5">
    <source>
        <dbReference type="RuleBase" id="RU000356"/>
    </source>
</evidence>
<dbReference type="InterPro" id="IPR009050">
    <property type="entry name" value="Globin-like_sf"/>
</dbReference>
<keyword evidence="2 5" id="KW-0349">Heme</keyword>
<evidence type="ECO:0000313" key="8">
    <source>
        <dbReference type="Proteomes" id="UP000228934"/>
    </source>
</evidence>
<name>A0A2G9S4F4_AQUCT</name>
<comment type="similarity">
    <text evidence="1 5">Belongs to the globin family.</text>
</comment>
<evidence type="ECO:0000259" key="6">
    <source>
        <dbReference type="PROSITE" id="PS01033"/>
    </source>
</evidence>
<gene>
    <name evidence="7" type="ORF">AB205_0166540</name>
</gene>
<dbReference type="Pfam" id="PF00042">
    <property type="entry name" value="Globin"/>
    <property type="match status" value="1"/>
</dbReference>
<accession>A0A2G9S4F4</accession>
<keyword evidence="3" id="KW-0479">Metal-binding</keyword>
<keyword evidence="4" id="KW-0408">Iron</keyword>
<reference evidence="8" key="1">
    <citation type="journal article" date="2017" name="Nat. Commun.">
        <title>The North American bullfrog draft genome provides insight into hormonal regulation of long noncoding RNA.</title>
        <authorList>
            <person name="Hammond S.A."/>
            <person name="Warren R.L."/>
            <person name="Vandervalk B.P."/>
            <person name="Kucuk E."/>
            <person name="Khan H."/>
            <person name="Gibb E.A."/>
            <person name="Pandoh P."/>
            <person name="Kirk H."/>
            <person name="Zhao Y."/>
            <person name="Jones M."/>
            <person name="Mungall A.J."/>
            <person name="Coope R."/>
            <person name="Pleasance S."/>
            <person name="Moore R.A."/>
            <person name="Holt R.A."/>
            <person name="Round J.M."/>
            <person name="Ohora S."/>
            <person name="Walle B.V."/>
            <person name="Veldhoen N."/>
            <person name="Helbing C.C."/>
            <person name="Birol I."/>
        </authorList>
    </citation>
    <scope>NUCLEOTIDE SEQUENCE [LARGE SCALE GENOMIC DNA]</scope>
</reference>
<dbReference type="GO" id="GO:0019825">
    <property type="term" value="F:oxygen binding"/>
    <property type="evidence" value="ECO:0007669"/>
    <property type="project" value="InterPro"/>
</dbReference>
<dbReference type="EMBL" id="KV928755">
    <property type="protein sequence ID" value="PIO34964.1"/>
    <property type="molecule type" value="Genomic_DNA"/>
</dbReference>
<dbReference type="GO" id="GO:0005344">
    <property type="term" value="F:oxygen carrier activity"/>
    <property type="evidence" value="ECO:0007669"/>
    <property type="project" value="UniProtKB-KW"/>
</dbReference>
<feature type="domain" description="Globin" evidence="6">
    <location>
        <begin position="1"/>
        <end position="49"/>
    </location>
</feature>
<evidence type="ECO:0000256" key="3">
    <source>
        <dbReference type="ARBA" id="ARBA00022723"/>
    </source>
</evidence>